<accession>A0A0L0WDD7</accession>
<dbReference type="Proteomes" id="UP000037267">
    <property type="component" value="Unassembled WGS sequence"/>
</dbReference>
<dbReference type="Pfam" id="PF00072">
    <property type="entry name" value="Response_reg"/>
    <property type="match status" value="1"/>
</dbReference>
<organism evidence="8 9">
    <name type="scientific">Gottschalkia purinilytica</name>
    <name type="common">Clostridium purinilyticum</name>
    <dbReference type="NCBI Taxonomy" id="1503"/>
    <lineage>
        <taxon>Bacteria</taxon>
        <taxon>Bacillati</taxon>
        <taxon>Bacillota</taxon>
        <taxon>Tissierellia</taxon>
        <taxon>Tissierellales</taxon>
        <taxon>Gottschalkiaceae</taxon>
        <taxon>Gottschalkia</taxon>
    </lineage>
</organism>
<dbReference type="InterPro" id="IPR039420">
    <property type="entry name" value="WalR-like"/>
</dbReference>
<dbReference type="CDD" id="cd06170">
    <property type="entry name" value="LuxR_C_like"/>
    <property type="match status" value="1"/>
</dbReference>
<keyword evidence="1 5" id="KW-0597">Phosphoprotein</keyword>
<keyword evidence="2" id="KW-0805">Transcription regulation</keyword>
<keyword evidence="4" id="KW-0804">Transcription</keyword>
<evidence type="ECO:0000256" key="1">
    <source>
        <dbReference type="ARBA" id="ARBA00022553"/>
    </source>
</evidence>
<dbReference type="PRINTS" id="PR00038">
    <property type="entry name" value="HTHLUXR"/>
</dbReference>
<evidence type="ECO:0000259" key="6">
    <source>
        <dbReference type="PROSITE" id="PS50043"/>
    </source>
</evidence>
<dbReference type="InterPro" id="IPR001789">
    <property type="entry name" value="Sig_transdc_resp-reg_receiver"/>
</dbReference>
<dbReference type="InterPro" id="IPR016032">
    <property type="entry name" value="Sig_transdc_resp-reg_C-effctor"/>
</dbReference>
<dbReference type="PANTHER" id="PTHR43214:SF39">
    <property type="entry name" value="TRANSCRIPTIONAL REGULATORY PROTEIN DEGU"/>
    <property type="match status" value="1"/>
</dbReference>
<dbReference type="PANTHER" id="PTHR43214">
    <property type="entry name" value="TWO-COMPONENT RESPONSE REGULATOR"/>
    <property type="match status" value="1"/>
</dbReference>
<dbReference type="InterPro" id="IPR011006">
    <property type="entry name" value="CheY-like_superfamily"/>
</dbReference>
<evidence type="ECO:0000313" key="9">
    <source>
        <dbReference type="Proteomes" id="UP000037267"/>
    </source>
</evidence>
<keyword evidence="3" id="KW-0238">DNA-binding</keyword>
<keyword evidence="9" id="KW-1185">Reference proteome</keyword>
<dbReference type="Gene3D" id="3.40.50.2300">
    <property type="match status" value="1"/>
</dbReference>
<protein>
    <submittedName>
        <fullName evidence="8">Two component transcriptional regulator, LuxR family</fullName>
    </submittedName>
</protein>
<comment type="caution">
    <text evidence="8">The sequence shown here is derived from an EMBL/GenBank/DDBJ whole genome shotgun (WGS) entry which is preliminary data.</text>
</comment>
<dbReference type="STRING" id="1503.CLPU_3c02630"/>
<evidence type="ECO:0000259" key="7">
    <source>
        <dbReference type="PROSITE" id="PS50110"/>
    </source>
</evidence>
<dbReference type="GO" id="GO:0003677">
    <property type="term" value="F:DNA binding"/>
    <property type="evidence" value="ECO:0007669"/>
    <property type="project" value="UniProtKB-KW"/>
</dbReference>
<dbReference type="CDD" id="cd17535">
    <property type="entry name" value="REC_NarL-like"/>
    <property type="match status" value="1"/>
</dbReference>
<gene>
    <name evidence="8" type="ORF">CLPU_3c02630</name>
</gene>
<dbReference type="GO" id="GO:0000160">
    <property type="term" value="P:phosphorelay signal transduction system"/>
    <property type="evidence" value="ECO:0007669"/>
    <property type="project" value="InterPro"/>
</dbReference>
<evidence type="ECO:0000256" key="5">
    <source>
        <dbReference type="PROSITE-ProRule" id="PRU00169"/>
    </source>
</evidence>
<dbReference type="RefSeq" id="WP_050354465.1">
    <property type="nucleotide sequence ID" value="NZ_LGSS01000003.1"/>
</dbReference>
<evidence type="ECO:0000313" key="8">
    <source>
        <dbReference type="EMBL" id="KNF09483.1"/>
    </source>
</evidence>
<dbReference type="GO" id="GO:0006355">
    <property type="term" value="P:regulation of DNA-templated transcription"/>
    <property type="evidence" value="ECO:0007669"/>
    <property type="project" value="InterPro"/>
</dbReference>
<dbReference type="OrthoDB" id="9779069at2"/>
<proteinExistence type="predicted"/>
<dbReference type="SMART" id="SM00448">
    <property type="entry name" value="REC"/>
    <property type="match status" value="1"/>
</dbReference>
<dbReference type="SUPFAM" id="SSF46894">
    <property type="entry name" value="C-terminal effector domain of the bipartite response regulators"/>
    <property type="match status" value="1"/>
</dbReference>
<dbReference type="InterPro" id="IPR000792">
    <property type="entry name" value="Tscrpt_reg_LuxR_C"/>
</dbReference>
<feature type="modified residue" description="4-aspartylphosphate" evidence="5">
    <location>
        <position position="61"/>
    </location>
</feature>
<evidence type="ECO:0000256" key="3">
    <source>
        <dbReference type="ARBA" id="ARBA00023125"/>
    </source>
</evidence>
<dbReference type="Pfam" id="PF00196">
    <property type="entry name" value="GerE"/>
    <property type="match status" value="1"/>
</dbReference>
<feature type="domain" description="Response regulatory" evidence="7">
    <location>
        <begin position="10"/>
        <end position="126"/>
    </location>
</feature>
<reference evidence="9" key="1">
    <citation type="submission" date="2015-07" db="EMBL/GenBank/DDBJ databases">
        <title>Draft genome sequence of the purine-degrading Gottschalkia purinilyticum DSM 1384 (formerly Clostridium purinilyticum).</title>
        <authorList>
            <person name="Poehlein A."/>
            <person name="Schiel-Bengelsdorf B."/>
            <person name="Bengelsdorf F.R."/>
            <person name="Daniel R."/>
            <person name="Duerre P."/>
        </authorList>
    </citation>
    <scope>NUCLEOTIDE SEQUENCE [LARGE SCALE GENOMIC DNA]</scope>
    <source>
        <strain evidence="9">DSM 1384</strain>
    </source>
</reference>
<sequence>MELNIKNSITVLIVDDHSLMREGLKQIIELEEDIEVIEQASNGEEAIQKAINNKPDVILMDINMPDMNGIEALRRLKDIGVSSKVIMLTIHDDKEYLYETIKIGASGYVLKDADSDSLIKAIRDVYIGKTYIQPNVSALLVKEINSQDDKAIEREQIDSLTRREYEVLTLIAEGLNNKEIAGRLFISEKTVKNHVSNIFKKINVTDRVQAAIFTYKNKMKKIQ</sequence>
<evidence type="ECO:0000256" key="2">
    <source>
        <dbReference type="ARBA" id="ARBA00023015"/>
    </source>
</evidence>
<dbReference type="InterPro" id="IPR058245">
    <property type="entry name" value="NreC/VraR/RcsB-like_REC"/>
</dbReference>
<dbReference type="PROSITE" id="PS50110">
    <property type="entry name" value="RESPONSE_REGULATORY"/>
    <property type="match status" value="1"/>
</dbReference>
<dbReference type="SMART" id="SM00421">
    <property type="entry name" value="HTH_LUXR"/>
    <property type="match status" value="1"/>
</dbReference>
<dbReference type="EMBL" id="LGSS01000003">
    <property type="protein sequence ID" value="KNF09483.1"/>
    <property type="molecule type" value="Genomic_DNA"/>
</dbReference>
<dbReference type="PROSITE" id="PS00622">
    <property type="entry name" value="HTH_LUXR_1"/>
    <property type="match status" value="1"/>
</dbReference>
<dbReference type="AlphaFoldDB" id="A0A0L0WDD7"/>
<evidence type="ECO:0000256" key="4">
    <source>
        <dbReference type="ARBA" id="ARBA00023163"/>
    </source>
</evidence>
<feature type="domain" description="HTH luxR-type" evidence="6">
    <location>
        <begin position="153"/>
        <end position="218"/>
    </location>
</feature>
<name>A0A0L0WDD7_GOTPU</name>
<dbReference type="SUPFAM" id="SSF52172">
    <property type="entry name" value="CheY-like"/>
    <property type="match status" value="1"/>
</dbReference>
<dbReference type="PROSITE" id="PS50043">
    <property type="entry name" value="HTH_LUXR_2"/>
    <property type="match status" value="1"/>
</dbReference>